<evidence type="ECO:0000313" key="3">
    <source>
        <dbReference type="Proteomes" id="UP000466442"/>
    </source>
</evidence>
<evidence type="ECO:0000313" key="2">
    <source>
        <dbReference type="EMBL" id="KAF6201591.1"/>
    </source>
</evidence>
<sequence length="73" mass="8178">MKVLLLLVALFALAFAQPRVWNTCPGREPSKSELGCTHVVQHEGSTFTGRPLRFGVCTTTCLVYLPWTRTLKE</sequence>
<feature type="signal peptide" evidence="1">
    <location>
        <begin position="1"/>
        <end position="16"/>
    </location>
</feature>
<dbReference type="AlphaFoldDB" id="A0A8S9WZS0"/>
<organism evidence="2 3">
    <name type="scientific">Apolygus lucorum</name>
    <name type="common">Small green plant bug</name>
    <name type="synonym">Lygocoris lucorum</name>
    <dbReference type="NCBI Taxonomy" id="248454"/>
    <lineage>
        <taxon>Eukaryota</taxon>
        <taxon>Metazoa</taxon>
        <taxon>Ecdysozoa</taxon>
        <taxon>Arthropoda</taxon>
        <taxon>Hexapoda</taxon>
        <taxon>Insecta</taxon>
        <taxon>Pterygota</taxon>
        <taxon>Neoptera</taxon>
        <taxon>Paraneoptera</taxon>
        <taxon>Hemiptera</taxon>
        <taxon>Heteroptera</taxon>
        <taxon>Panheteroptera</taxon>
        <taxon>Cimicomorpha</taxon>
        <taxon>Miridae</taxon>
        <taxon>Mirini</taxon>
        <taxon>Apolygus</taxon>
    </lineage>
</organism>
<name>A0A8S9WZS0_APOLU</name>
<keyword evidence="1" id="KW-0732">Signal</keyword>
<comment type="caution">
    <text evidence="2">The sequence shown here is derived from an EMBL/GenBank/DDBJ whole genome shotgun (WGS) entry which is preliminary data.</text>
</comment>
<feature type="chain" id="PRO_5035784533" evidence="1">
    <location>
        <begin position="17"/>
        <end position="73"/>
    </location>
</feature>
<gene>
    <name evidence="2" type="ORF">GE061_003983</name>
</gene>
<dbReference type="Proteomes" id="UP000466442">
    <property type="component" value="Linkage Group LG12"/>
</dbReference>
<accession>A0A8S9WZS0</accession>
<proteinExistence type="predicted"/>
<evidence type="ECO:0000256" key="1">
    <source>
        <dbReference type="SAM" id="SignalP"/>
    </source>
</evidence>
<dbReference type="EMBL" id="WIXP02000012">
    <property type="protein sequence ID" value="KAF6201591.1"/>
    <property type="molecule type" value="Genomic_DNA"/>
</dbReference>
<protein>
    <submittedName>
        <fullName evidence="2">Uncharacterized protein</fullName>
    </submittedName>
</protein>
<reference evidence="2" key="1">
    <citation type="journal article" date="2021" name="Mol. Ecol. Resour.">
        <title>Apolygus lucorum genome provides insights into omnivorousness and mesophyll feeding.</title>
        <authorList>
            <person name="Liu Y."/>
            <person name="Liu H."/>
            <person name="Wang H."/>
            <person name="Huang T."/>
            <person name="Liu B."/>
            <person name="Yang B."/>
            <person name="Yin L."/>
            <person name="Li B."/>
            <person name="Zhang Y."/>
            <person name="Zhang S."/>
            <person name="Jiang F."/>
            <person name="Zhang X."/>
            <person name="Ren Y."/>
            <person name="Wang B."/>
            <person name="Wang S."/>
            <person name="Lu Y."/>
            <person name="Wu K."/>
            <person name="Fan W."/>
            <person name="Wang G."/>
        </authorList>
    </citation>
    <scope>NUCLEOTIDE SEQUENCE</scope>
    <source>
        <strain evidence="2">12Hb</strain>
    </source>
</reference>
<keyword evidence="3" id="KW-1185">Reference proteome</keyword>